<organism evidence="2 3">
    <name type="scientific">Marinobacterium rhizophilum</name>
    <dbReference type="NCBI Taxonomy" id="420402"/>
    <lineage>
        <taxon>Bacteria</taxon>
        <taxon>Pseudomonadati</taxon>
        <taxon>Pseudomonadota</taxon>
        <taxon>Gammaproteobacteria</taxon>
        <taxon>Oceanospirillales</taxon>
        <taxon>Oceanospirillaceae</taxon>
        <taxon>Marinobacterium</taxon>
    </lineage>
</organism>
<protein>
    <submittedName>
        <fullName evidence="2">Nickel-dependent hydrogenase large subunit</fullName>
    </submittedName>
</protein>
<dbReference type="Gene3D" id="1.10.645.10">
    <property type="entry name" value="Cytochrome-c3 Hydrogenase, chain B"/>
    <property type="match status" value="1"/>
</dbReference>
<dbReference type="PANTHER" id="PTHR43600">
    <property type="entry name" value="COENZYME F420 HYDROGENASE, SUBUNIT ALPHA"/>
    <property type="match status" value="1"/>
</dbReference>
<evidence type="ECO:0000256" key="1">
    <source>
        <dbReference type="ARBA" id="ARBA00023002"/>
    </source>
</evidence>
<gene>
    <name evidence="2" type="ORF">KDW95_20640</name>
</gene>
<dbReference type="Proteomes" id="UP001058461">
    <property type="component" value="Chromosome"/>
</dbReference>
<dbReference type="PANTHER" id="PTHR43600:SF4">
    <property type="entry name" value="CYTOSOLIC NIFE-HYDROGENASE, ALPHA SUBUNIT"/>
    <property type="match status" value="1"/>
</dbReference>
<dbReference type="InterPro" id="IPR029014">
    <property type="entry name" value="NiFe-Hase_large"/>
</dbReference>
<name>A0ABY5HK28_9GAMM</name>
<proteinExistence type="predicted"/>
<keyword evidence="1" id="KW-0560">Oxidoreductase</keyword>
<evidence type="ECO:0000313" key="3">
    <source>
        <dbReference type="Proteomes" id="UP001058461"/>
    </source>
</evidence>
<evidence type="ECO:0000313" key="2">
    <source>
        <dbReference type="EMBL" id="UTW11629.1"/>
    </source>
</evidence>
<reference evidence="2" key="1">
    <citation type="submission" date="2021-04" db="EMBL/GenBank/DDBJ databases">
        <title>Oceanospirillales bacteria with DddD are important DMSP degraders in coastal seawater.</title>
        <authorList>
            <person name="Liu J."/>
        </authorList>
    </citation>
    <scope>NUCLEOTIDE SEQUENCE</scope>
    <source>
        <strain evidence="2">D13-1</strain>
    </source>
</reference>
<dbReference type="EMBL" id="CP073347">
    <property type="protein sequence ID" value="UTW11629.1"/>
    <property type="molecule type" value="Genomic_DNA"/>
</dbReference>
<dbReference type="PROSITE" id="PS00508">
    <property type="entry name" value="NI_HGENASE_L_2"/>
    <property type="match status" value="1"/>
</dbReference>
<dbReference type="SUPFAM" id="SSF56762">
    <property type="entry name" value="HydB/Nqo4-like"/>
    <property type="match status" value="1"/>
</dbReference>
<dbReference type="RefSeq" id="WP_255853665.1">
    <property type="nucleotide sequence ID" value="NZ_CP073347.1"/>
</dbReference>
<dbReference type="InterPro" id="IPR018194">
    <property type="entry name" value="Ni-dep_hyd_lsu_Ni_BS"/>
</dbReference>
<keyword evidence="3" id="KW-1185">Reference proteome</keyword>
<dbReference type="InterPro" id="IPR001501">
    <property type="entry name" value="Ni-dep_hyd_lsu"/>
</dbReference>
<accession>A0ABY5HK28</accession>
<sequence length="434" mass="48916">MTDPRNIRLRVPVITRLEGEGALELYCRGDVLERAVLRIFEPPRFFEKFLEGKHYSEQPSIASRICGICPIAYQMTGVRAIENALGLAPGAWISRMRRMLQCGEWLQSHALHIHFLAVPDFLGFAHMMDLAKAHPDAVRRGLRLQALGNDLISLSGARSVHPVGLKVGGFHRAPAPEEVALLQPRLRQAEQDAEALVRWTASLALPESHQLFTSVALHHDTDYAMNEGRVRSSAGLDITATQYQQHFCEHQEPHTTALYSLLDGEPYLVGPLARMNLNFDQLPQPVRDLATDCGIRFPSDNIYHSIQARALECYFTILEAGRLLTDYEVQPAAVADVPRDSWGAHCTEAPRGLIYHHYRLDNEGFIREACIIPPTSQNQARIEADLYQGLTQFGLEHSDQELQFFAERLIRNYDPCISCSVHFLDLRVHRSTDG</sequence>
<dbReference type="Pfam" id="PF00374">
    <property type="entry name" value="NiFeSe_Hases"/>
    <property type="match status" value="2"/>
</dbReference>